<dbReference type="EMBL" id="MLAK01001148">
    <property type="protein sequence ID" value="OHS96954.1"/>
    <property type="molecule type" value="Genomic_DNA"/>
</dbReference>
<proteinExistence type="predicted"/>
<name>A0A1J4JCM5_9EUKA</name>
<dbReference type="Gene3D" id="1.25.10.10">
    <property type="entry name" value="Leucine-rich Repeat Variant"/>
    <property type="match status" value="1"/>
</dbReference>
<dbReference type="GeneID" id="94825194"/>
<keyword evidence="2" id="KW-1185">Reference proteome</keyword>
<evidence type="ECO:0000313" key="1">
    <source>
        <dbReference type="EMBL" id="OHS96954.1"/>
    </source>
</evidence>
<dbReference type="InterPro" id="IPR016024">
    <property type="entry name" value="ARM-type_fold"/>
</dbReference>
<dbReference type="Proteomes" id="UP000179807">
    <property type="component" value="Unassembled WGS sequence"/>
</dbReference>
<gene>
    <name evidence="1" type="ORF">TRFO_02103</name>
</gene>
<protein>
    <submittedName>
        <fullName evidence="1">Uncharacterized protein</fullName>
    </submittedName>
</protein>
<dbReference type="RefSeq" id="XP_068350091.1">
    <property type="nucleotide sequence ID" value="XM_068490490.1"/>
</dbReference>
<accession>A0A1J4JCM5</accession>
<dbReference type="AlphaFoldDB" id="A0A1J4JCM5"/>
<dbReference type="InterPro" id="IPR011989">
    <property type="entry name" value="ARM-like"/>
</dbReference>
<comment type="caution">
    <text evidence="1">The sequence shown here is derived from an EMBL/GenBank/DDBJ whole genome shotgun (WGS) entry which is preliminary data.</text>
</comment>
<sequence length="472" mass="54697">MDAIYKRNESFNKPNRIKLSLHESEESYDKEEVKKLFLINLELIRKNDSIPIPQIITIFHNFLGFLLNFPNEIKNYFDNNLCNFIRSLLKIENGVDAIKITIEVIGTICTIDCDYVRIFSENHSVETVIELFNGNTEQFFTSTTYFISSLMGYSLPQTLCYIIENYFSHILNYAYAFLANNENLYLHVLEATNFIMNFTRYTSSLNDKTLKDIFEVTVCQINAEIPNEILLRSLWTYEFLLKGYSNRVKAFLNVEIIERLCMLLEDGFGEIDEIELDPTVPLLSIFTFLFKFKIPAIYFNALKSCISFPLIFELTSHKNINICKNAFGIIKMIIIHHLDLINELTARGLFLCLEQAFSHSFSSKTAAYDCISQIIMSKHISTIYCMLLSNLWVVVLDYATSLTISEITQFLKTFLSALNLVEQYGKQHLTTISTFFTKSSVNEILEILFNEQPEELVQEIYKALNFSSNECE</sequence>
<dbReference type="VEuPathDB" id="TrichDB:TRFO_02103"/>
<evidence type="ECO:0000313" key="2">
    <source>
        <dbReference type="Proteomes" id="UP000179807"/>
    </source>
</evidence>
<organism evidence="1 2">
    <name type="scientific">Tritrichomonas foetus</name>
    <dbReference type="NCBI Taxonomy" id="1144522"/>
    <lineage>
        <taxon>Eukaryota</taxon>
        <taxon>Metamonada</taxon>
        <taxon>Parabasalia</taxon>
        <taxon>Tritrichomonadida</taxon>
        <taxon>Tritrichomonadidae</taxon>
        <taxon>Tritrichomonas</taxon>
    </lineage>
</organism>
<dbReference type="SUPFAM" id="SSF48371">
    <property type="entry name" value="ARM repeat"/>
    <property type="match status" value="1"/>
</dbReference>
<reference evidence="1" key="1">
    <citation type="submission" date="2016-10" db="EMBL/GenBank/DDBJ databases">
        <authorList>
            <person name="Benchimol M."/>
            <person name="Almeida L.G."/>
            <person name="Vasconcelos A.T."/>
            <person name="Perreira-Neves A."/>
            <person name="Rosa I.A."/>
            <person name="Tasca T."/>
            <person name="Bogo M.R."/>
            <person name="de Souza W."/>
        </authorList>
    </citation>
    <scope>NUCLEOTIDE SEQUENCE [LARGE SCALE GENOMIC DNA]</scope>
    <source>
        <strain evidence="1">K</strain>
    </source>
</reference>